<dbReference type="EMBL" id="JAACAK010000047">
    <property type="protein sequence ID" value="NIR74655.1"/>
    <property type="molecule type" value="Genomic_DNA"/>
</dbReference>
<proteinExistence type="predicted"/>
<organism evidence="1 2">
    <name type="scientific">Candidatus Kutchimonas denitrificans</name>
    <dbReference type="NCBI Taxonomy" id="3056748"/>
    <lineage>
        <taxon>Bacteria</taxon>
        <taxon>Pseudomonadati</taxon>
        <taxon>Gemmatimonadota</taxon>
        <taxon>Gemmatimonadia</taxon>
        <taxon>Candidatus Palauibacterales</taxon>
        <taxon>Candidatus Palauibacteraceae</taxon>
        <taxon>Candidatus Kutchimonas</taxon>
    </lineage>
</organism>
<comment type="caution">
    <text evidence="1">The sequence shown here is derived from an EMBL/GenBank/DDBJ whole genome shotgun (WGS) entry which is preliminary data.</text>
</comment>
<sequence length="325" mass="33638">MVEEDPSSKLSRFLSWRHVLSRILHCGLALLFGGFVVANAAPAQIPTALDFPASPSIAATGSAGAARWTEPAAAMVNPSVIGTSGGIALEASMFETRSVDQEGLAGLVALTGPFGMRYALEVRHKGVRDLIEDPGLDDSGLQVSDDLVSLILARAVFDTVLVIGLRANTVRSRVIATRGQAMFFDLGLLVRPHRRVAIGGVVRRLGTKVRWTVPGGEEFATGIGQAVRAGVYVGALPVGPVDVALAGDVESGTSLDWTELGVGVQVGFRGLAVLRGGVARPSGGSAYATGGMGLSAGGIRIDLSYEAVPFVGPRMAFAVGYRSAS</sequence>
<gene>
    <name evidence="1" type="ORF">GWO12_06025</name>
</gene>
<reference evidence="1 2" key="1">
    <citation type="submission" date="2020-01" db="EMBL/GenBank/DDBJ databases">
        <title>Genomes assembled from Gulf of Kutch pelagic sediment metagenomes.</title>
        <authorList>
            <person name="Chandrashekar M."/>
            <person name="Mahajan M.S."/>
            <person name="Dave K.J."/>
            <person name="Vatsa P."/>
            <person name="Nathani N.M."/>
        </authorList>
    </citation>
    <scope>NUCLEOTIDE SEQUENCE [LARGE SCALE GENOMIC DNA]</scope>
    <source>
        <strain evidence="1">KS3-K002</strain>
    </source>
</reference>
<dbReference type="Proteomes" id="UP000702544">
    <property type="component" value="Unassembled WGS sequence"/>
</dbReference>
<evidence type="ECO:0000313" key="2">
    <source>
        <dbReference type="Proteomes" id="UP000702544"/>
    </source>
</evidence>
<evidence type="ECO:0000313" key="1">
    <source>
        <dbReference type="EMBL" id="NIR74655.1"/>
    </source>
</evidence>
<dbReference type="AlphaFoldDB" id="A0AAE5CBN6"/>
<accession>A0AAE5CBN6</accession>
<name>A0AAE5CBN6_9BACT</name>
<protein>
    <recommendedName>
        <fullName evidence="3">PorV/PorQ family protein</fullName>
    </recommendedName>
</protein>
<evidence type="ECO:0008006" key="3">
    <source>
        <dbReference type="Google" id="ProtNLM"/>
    </source>
</evidence>